<keyword evidence="1" id="KW-0472">Membrane</keyword>
<proteinExistence type="predicted"/>
<evidence type="ECO:0000313" key="2">
    <source>
        <dbReference type="EMBL" id="ENH59212.1"/>
    </source>
</evidence>
<reference evidence="2 3" key="1">
    <citation type="submission" date="2013-02" db="EMBL/GenBank/DDBJ databases">
        <title>Comparative Sequence Analysis of H. pylori Isolates.</title>
        <authorList>
            <person name="Blanchard T.G."/>
            <person name="Czinn S.J."/>
            <person name="McCracken C.M."/>
            <person name="Abolude K.A."/>
            <person name="Shefchek K.S."/>
            <person name="Maroo A.M."/>
            <person name="Santana-Cruz I.S."/>
            <person name="Tallon L.J."/>
            <person name="Ficke F.W.F."/>
        </authorList>
    </citation>
    <scope>NUCLEOTIDE SEQUENCE [LARGE SCALE GENOMIC DNA]</scope>
    <source>
        <strain evidence="2 3">Hp A-11</strain>
    </source>
</reference>
<comment type="caution">
    <text evidence="2">The sequence shown here is derived from an EMBL/GenBank/DDBJ whole genome shotgun (WGS) entry which is preliminary data.</text>
</comment>
<dbReference type="AlphaFoldDB" id="N4TJ02"/>
<feature type="transmembrane region" description="Helical" evidence="1">
    <location>
        <begin position="27"/>
        <end position="45"/>
    </location>
</feature>
<keyword evidence="1" id="KW-1133">Transmembrane helix</keyword>
<dbReference type="PATRIC" id="fig|992035.3.peg.337"/>
<dbReference type="EMBL" id="AOTW01000001">
    <property type="protein sequence ID" value="ENH59212.1"/>
    <property type="molecule type" value="Genomic_DNA"/>
</dbReference>
<gene>
    <name evidence="2" type="ORF">HPHPA11_0346</name>
</gene>
<accession>N4TJ02</accession>
<protein>
    <submittedName>
        <fullName evidence="2">Uncharacterized protein</fullName>
    </submittedName>
</protein>
<name>N4TJ02_HELPX</name>
<sequence length="51" mass="6066">MVKERPEEARNSPKGNFYFFSSSLGELWRALALFYFLLFFSLVLLKFQNNV</sequence>
<organism evidence="2 3">
    <name type="scientific">Helicobacter pylori Hp A-11</name>
    <dbReference type="NCBI Taxonomy" id="992035"/>
    <lineage>
        <taxon>Bacteria</taxon>
        <taxon>Pseudomonadati</taxon>
        <taxon>Campylobacterota</taxon>
        <taxon>Epsilonproteobacteria</taxon>
        <taxon>Campylobacterales</taxon>
        <taxon>Helicobacteraceae</taxon>
        <taxon>Helicobacter</taxon>
    </lineage>
</organism>
<evidence type="ECO:0000313" key="3">
    <source>
        <dbReference type="Proteomes" id="UP000012243"/>
    </source>
</evidence>
<keyword evidence="1" id="KW-0812">Transmembrane</keyword>
<evidence type="ECO:0000256" key="1">
    <source>
        <dbReference type="SAM" id="Phobius"/>
    </source>
</evidence>
<dbReference type="Proteomes" id="UP000012243">
    <property type="component" value="Unassembled WGS sequence"/>
</dbReference>